<evidence type="ECO:0000313" key="2">
    <source>
        <dbReference type="Proteomes" id="UP001187343"/>
    </source>
</evidence>
<dbReference type="AlphaFoldDB" id="A0AA88TNP4"/>
<name>A0AA88TNP4_9TELE</name>
<dbReference type="EMBL" id="JAUYZG010000013">
    <property type="protein sequence ID" value="KAK2891057.1"/>
    <property type="molecule type" value="Genomic_DNA"/>
</dbReference>
<keyword evidence="2" id="KW-1185">Reference proteome</keyword>
<evidence type="ECO:0000313" key="1">
    <source>
        <dbReference type="EMBL" id="KAK2891057.1"/>
    </source>
</evidence>
<sequence>MPGVHSRLEEECLCAGRLVCLRKVAFREASLELAYSPPDPSHSSQSRACRTWAKASRKQLPMPPLERTKELIEELEIKDWPFTVCIILRANRGEGSLPLVRQTYSTDGVD</sequence>
<organism evidence="1 2">
    <name type="scientific">Cirrhinus molitorella</name>
    <name type="common">mud carp</name>
    <dbReference type="NCBI Taxonomy" id="172907"/>
    <lineage>
        <taxon>Eukaryota</taxon>
        <taxon>Metazoa</taxon>
        <taxon>Chordata</taxon>
        <taxon>Craniata</taxon>
        <taxon>Vertebrata</taxon>
        <taxon>Euteleostomi</taxon>
        <taxon>Actinopterygii</taxon>
        <taxon>Neopterygii</taxon>
        <taxon>Teleostei</taxon>
        <taxon>Ostariophysi</taxon>
        <taxon>Cypriniformes</taxon>
        <taxon>Cyprinidae</taxon>
        <taxon>Labeoninae</taxon>
        <taxon>Labeonini</taxon>
        <taxon>Cirrhinus</taxon>
    </lineage>
</organism>
<dbReference type="Proteomes" id="UP001187343">
    <property type="component" value="Unassembled WGS sequence"/>
</dbReference>
<comment type="caution">
    <text evidence="1">The sequence shown here is derived from an EMBL/GenBank/DDBJ whole genome shotgun (WGS) entry which is preliminary data.</text>
</comment>
<accession>A0AA88TNP4</accession>
<gene>
    <name evidence="1" type="ORF">Q8A67_013700</name>
</gene>
<proteinExistence type="predicted"/>
<reference evidence="1" key="1">
    <citation type="submission" date="2023-08" db="EMBL/GenBank/DDBJ databases">
        <title>Chromosome-level Genome Assembly of mud carp (Cirrhinus molitorella).</title>
        <authorList>
            <person name="Liu H."/>
        </authorList>
    </citation>
    <scope>NUCLEOTIDE SEQUENCE</scope>
    <source>
        <strain evidence="1">Prfri</strain>
        <tissue evidence="1">Muscle</tissue>
    </source>
</reference>
<protein>
    <submittedName>
        <fullName evidence="1">Uncharacterized protein</fullName>
    </submittedName>
</protein>